<dbReference type="AlphaFoldDB" id="A0A1Q5UBZ9"/>
<dbReference type="Proteomes" id="UP000186955">
    <property type="component" value="Unassembled WGS sequence"/>
</dbReference>
<protein>
    <submittedName>
        <fullName evidence="1">Uncharacterized protein</fullName>
    </submittedName>
</protein>
<dbReference type="EMBL" id="MNBE01000419">
    <property type="protein sequence ID" value="OKP09989.1"/>
    <property type="molecule type" value="Genomic_DNA"/>
</dbReference>
<name>A0A1Q5UBZ9_9EURO</name>
<gene>
    <name evidence="1" type="ORF">PENSUB_4611</name>
</gene>
<comment type="caution">
    <text evidence="1">The sequence shown here is derived from an EMBL/GenBank/DDBJ whole genome shotgun (WGS) entry which is preliminary data.</text>
</comment>
<accession>A0A1Q5UBZ9</accession>
<organism evidence="1 2">
    <name type="scientific">Penicillium subrubescens</name>
    <dbReference type="NCBI Taxonomy" id="1316194"/>
    <lineage>
        <taxon>Eukaryota</taxon>
        <taxon>Fungi</taxon>
        <taxon>Dikarya</taxon>
        <taxon>Ascomycota</taxon>
        <taxon>Pezizomycotina</taxon>
        <taxon>Eurotiomycetes</taxon>
        <taxon>Eurotiomycetidae</taxon>
        <taxon>Eurotiales</taxon>
        <taxon>Aspergillaceae</taxon>
        <taxon>Penicillium</taxon>
    </lineage>
</organism>
<reference evidence="1 2" key="1">
    <citation type="submission" date="2016-10" db="EMBL/GenBank/DDBJ databases">
        <title>Genome sequence of the ascomycete fungus Penicillium subrubescens.</title>
        <authorList>
            <person name="De Vries R.P."/>
            <person name="Peng M."/>
            <person name="Dilokpimol A."/>
            <person name="Hilden K."/>
            <person name="Makela M.R."/>
            <person name="Grigoriev I."/>
            <person name="Riley R."/>
            <person name="Granchi Z."/>
        </authorList>
    </citation>
    <scope>NUCLEOTIDE SEQUENCE [LARGE SCALE GENOMIC DNA]</scope>
    <source>
        <strain evidence="1 2">CBS 132785</strain>
    </source>
</reference>
<proteinExistence type="predicted"/>
<evidence type="ECO:0000313" key="1">
    <source>
        <dbReference type="EMBL" id="OKP09989.1"/>
    </source>
</evidence>
<sequence length="99" mass="11288">MPSSKIPSNVGECVEKNTLQTEPGYHENQSSGGNPFFFGISSSYIQDWDVVAAFRELYQNWSVLCCHLERNAQRLSLFTNRRDAILARFSLGRLDFQPV</sequence>
<keyword evidence="2" id="KW-1185">Reference proteome</keyword>
<evidence type="ECO:0000313" key="2">
    <source>
        <dbReference type="Proteomes" id="UP000186955"/>
    </source>
</evidence>